<keyword evidence="1" id="KW-0472">Membrane</keyword>
<feature type="transmembrane region" description="Helical" evidence="1">
    <location>
        <begin position="42"/>
        <end position="62"/>
    </location>
</feature>
<keyword evidence="1" id="KW-0812">Transmembrane</keyword>
<dbReference type="EMBL" id="JAWDGP010005963">
    <property type="protein sequence ID" value="KAK3749065.1"/>
    <property type="molecule type" value="Genomic_DNA"/>
</dbReference>
<proteinExistence type="predicted"/>
<protein>
    <submittedName>
        <fullName evidence="2">Uncharacterized protein</fullName>
    </submittedName>
</protein>
<keyword evidence="1" id="KW-1133">Transmembrane helix</keyword>
<reference evidence="2" key="1">
    <citation type="journal article" date="2023" name="G3 (Bethesda)">
        <title>A reference genome for the long-term kleptoplast-retaining sea slug Elysia crispata morphotype clarki.</title>
        <authorList>
            <person name="Eastman K.E."/>
            <person name="Pendleton A.L."/>
            <person name="Shaikh M.A."/>
            <person name="Suttiyut T."/>
            <person name="Ogas R."/>
            <person name="Tomko P."/>
            <person name="Gavelis G."/>
            <person name="Widhalm J.R."/>
            <person name="Wisecaver J.H."/>
        </authorList>
    </citation>
    <scope>NUCLEOTIDE SEQUENCE</scope>
    <source>
        <strain evidence="2">ECLA1</strain>
    </source>
</reference>
<evidence type="ECO:0000256" key="1">
    <source>
        <dbReference type="SAM" id="Phobius"/>
    </source>
</evidence>
<accession>A0AAE0YLK4</accession>
<organism evidence="2 3">
    <name type="scientific">Elysia crispata</name>
    <name type="common">lettuce slug</name>
    <dbReference type="NCBI Taxonomy" id="231223"/>
    <lineage>
        <taxon>Eukaryota</taxon>
        <taxon>Metazoa</taxon>
        <taxon>Spiralia</taxon>
        <taxon>Lophotrochozoa</taxon>
        <taxon>Mollusca</taxon>
        <taxon>Gastropoda</taxon>
        <taxon>Heterobranchia</taxon>
        <taxon>Euthyneura</taxon>
        <taxon>Panpulmonata</taxon>
        <taxon>Sacoglossa</taxon>
        <taxon>Placobranchoidea</taxon>
        <taxon>Plakobranchidae</taxon>
        <taxon>Elysia</taxon>
    </lineage>
</organism>
<dbReference type="Proteomes" id="UP001283361">
    <property type="component" value="Unassembled WGS sequence"/>
</dbReference>
<name>A0AAE0YLK4_9GAST</name>
<sequence>MAAEGLTMNETGTLASVLAPKPAPAKLFQEEYFRTITVFAHVWPAILAFGFVANVTNIVVFLKAGVAGELKLHISLLPTDRRKPVDLRHYDRPLLLLSLRNLVLILCKPCLNL</sequence>
<evidence type="ECO:0000313" key="3">
    <source>
        <dbReference type="Proteomes" id="UP001283361"/>
    </source>
</evidence>
<comment type="caution">
    <text evidence="2">The sequence shown here is derived from an EMBL/GenBank/DDBJ whole genome shotgun (WGS) entry which is preliminary data.</text>
</comment>
<gene>
    <name evidence="2" type="ORF">RRG08_034040</name>
</gene>
<evidence type="ECO:0000313" key="2">
    <source>
        <dbReference type="EMBL" id="KAK3749065.1"/>
    </source>
</evidence>
<dbReference type="AlphaFoldDB" id="A0AAE0YLK4"/>
<keyword evidence="3" id="KW-1185">Reference proteome</keyword>